<dbReference type="InterPro" id="IPR027051">
    <property type="entry name" value="XdhC_Rossmann_dom"/>
</dbReference>
<evidence type="ECO:0000256" key="1">
    <source>
        <dbReference type="SAM" id="MobiDB-lite"/>
    </source>
</evidence>
<dbReference type="KEGG" id="maga:Mag101_05835"/>
<dbReference type="Pfam" id="PF13478">
    <property type="entry name" value="XdhC_C"/>
    <property type="match status" value="1"/>
</dbReference>
<dbReference type="STRING" id="260552.Mag101_05835"/>
<dbReference type="Proteomes" id="UP000188219">
    <property type="component" value="Chromosome"/>
</dbReference>
<dbReference type="Pfam" id="PF02625">
    <property type="entry name" value="XdhC_CoxI"/>
    <property type="match status" value="1"/>
</dbReference>
<dbReference type="SUPFAM" id="SSF51735">
    <property type="entry name" value="NAD(P)-binding Rossmann-fold domains"/>
    <property type="match status" value="1"/>
</dbReference>
<dbReference type="InterPro" id="IPR052698">
    <property type="entry name" value="MoCofactor_Util/Proc"/>
</dbReference>
<feature type="region of interest" description="Disordered" evidence="1">
    <location>
        <begin position="343"/>
        <end position="366"/>
    </location>
</feature>
<dbReference type="AlphaFoldDB" id="A0A1Q2M3G1"/>
<reference evidence="4" key="1">
    <citation type="submission" date="2017-02" db="EMBL/GenBank/DDBJ databases">
        <title>Genome of Microbulbifer agarilyticus GP101.</title>
        <authorList>
            <person name="Jung J."/>
            <person name="Bae S.S."/>
            <person name="Baek K."/>
        </authorList>
    </citation>
    <scope>NUCLEOTIDE SEQUENCE [LARGE SCALE GENOMIC DNA]</scope>
    <source>
        <strain evidence="4">GP101</strain>
    </source>
</reference>
<dbReference type="Gene3D" id="3.40.50.720">
    <property type="entry name" value="NAD(P)-binding Rossmann-like Domain"/>
    <property type="match status" value="1"/>
</dbReference>
<dbReference type="eggNOG" id="COG1975">
    <property type="taxonomic scope" value="Bacteria"/>
</dbReference>
<protein>
    <recommendedName>
        <fullName evidence="6">Isoquinoline 1-oxidoreductase</fullName>
    </recommendedName>
</protein>
<dbReference type="PANTHER" id="PTHR30388:SF4">
    <property type="entry name" value="MOLYBDENUM COFACTOR INSERTION CHAPERONE PAOD"/>
    <property type="match status" value="1"/>
</dbReference>
<evidence type="ECO:0000259" key="2">
    <source>
        <dbReference type="Pfam" id="PF02625"/>
    </source>
</evidence>
<evidence type="ECO:0000259" key="3">
    <source>
        <dbReference type="Pfam" id="PF13478"/>
    </source>
</evidence>
<dbReference type="RefSeq" id="WP_077402064.1">
    <property type="nucleotide sequence ID" value="NZ_CP019650.1"/>
</dbReference>
<sequence>MQSTSIRAANHLSTLLEIWYSQREERQWVLGTVFKTAGSSYRKAGSMMLCDDLGRYFGLLSGGCLESDIQRHARKVLATGKATTIRYDGNDEDDISFQLGIGCGGEVDILLQPINEENNFLCLGQLRAQLEQRQPLLYRQKIALNGESQAELRPLVDAGQESGIPLKRPMLTETDGERWLNTPIQPRPHILIVGGGVDARPMAQQFNAQGWKVSLCDPRPANARAAYFPDCIAYRCHPDALADLMDLDSVDGVVAMSHNLNIDAAAIRIFHKRPIRYFGLLGPTSRRDRVLSLSGLSSSETNRLVNGVLRAPIGLDLGGELPESIALATCAEIHSVLHGKSGRTLTSASQEMDTRSDARNKSQVPS</sequence>
<evidence type="ECO:0000313" key="5">
    <source>
        <dbReference type="Proteomes" id="UP000188219"/>
    </source>
</evidence>
<dbReference type="EMBL" id="CP019650">
    <property type="protein sequence ID" value="AQQ67210.1"/>
    <property type="molecule type" value="Genomic_DNA"/>
</dbReference>
<accession>A0A1Q2M3G1</accession>
<gene>
    <name evidence="4" type="ORF">Mag101_05835</name>
</gene>
<evidence type="ECO:0000313" key="4">
    <source>
        <dbReference type="EMBL" id="AQQ67210.1"/>
    </source>
</evidence>
<keyword evidence="5" id="KW-1185">Reference proteome</keyword>
<proteinExistence type="predicted"/>
<organism evidence="4 5">
    <name type="scientific">Microbulbifer agarilyticus</name>
    <dbReference type="NCBI Taxonomy" id="260552"/>
    <lineage>
        <taxon>Bacteria</taxon>
        <taxon>Pseudomonadati</taxon>
        <taxon>Pseudomonadota</taxon>
        <taxon>Gammaproteobacteria</taxon>
        <taxon>Cellvibrionales</taxon>
        <taxon>Microbulbiferaceae</taxon>
        <taxon>Microbulbifer</taxon>
    </lineage>
</organism>
<evidence type="ECO:0008006" key="6">
    <source>
        <dbReference type="Google" id="ProtNLM"/>
    </source>
</evidence>
<dbReference type="InterPro" id="IPR036291">
    <property type="entry name" value="NAD(P)-bd_dom_sf"/>
</dbReference>
<feature type="domain" description="XdhC- CoxI" evidence="2">
    <location>
        <begin position="22"/>
        <end position="88"/>
    </location>
</feature>
<name>A0A1Q2M3G1_9GAMM</name>
<dbReference type="PANTHER" id="PTHR30388">
    <property type="entry name" value="ALDEHYDE OXIDOREDUCTASE MOLYBDENUM COFACTOR ASSEMBLY PROTEIN"/>
    <property type="match status" value="1"/>
</dbReference>
<dbReference type="OrthoDB" id="9815497at2"/>
<dbReference type="InterPro" id="IPR003777">
    <property type="entry name" value="XdhC_CoxI"/>
</dbReference>
<feature type="domain" description="XdhC Rossmann" evidence="3">
    <location>
        <begin position="191"/>
        <end position="333"/>
    </location>
</feature>